<keyword evidence="2" id="KW-0812">Transmembrane</keyword>
<dbReference type="Proteomes" id="UP000260812">
    <property type="component" value="Unassembled WGS sequence"/>
</dbReference>
<evidence type="ECO:0000313" key="4">
    <source>
        <dbReference type="Proteomes" id="UP000260812"/>
    </source>
</evidence>
<dbReference type="AlphaFoldDB" id="A0A3E3HUU4"/>
<dbReference type="GeneID" id="97990695"/>
<feature type="transmembrane region" description="Helical" evidence="2">
    <location>
        <begin position="14"/>
        <end position="32"/>
    </location>
</feature>
<sequence length="235" mass="26331">MNITMEITERDKKLLLFMAFFVIVLGFGFFVIRPLSQADAELKIELENQQELMMETQQKLVMLPAMESSLVKTQEELEEAAKDFYPVMKSQEIDRLLTGIVVGKGLESRQMTITMPQSELKLEPYYASAAAAEDSMAQSAAQGASEEDGSTAQATETVFTGIYAAQVQMTIRGNRVTMQQMVDELTRNYPSIRITSAGWGTENNSIRNADGEYITSVNDTLQLGLEVYMYRKDEA</sequence>
<proteinExistence type="predicted"/>
<evidence type="ECO:0008006" key="5">
    <source>
        <dbReference type="Google" id="ProtNLM"/>
    </source>
</evidence>
<comment type="caution">
    <text evidence="3">The sequence shown here is derived from an EMBL/GenBank/DDBJ whole genome shotgun (WGS) entry which is preliminary data.</text>
</comment>
<feature type="coiled-coil region" evidence="1">
    <location>
        <begin position="39"/>
        <end position="83"/>
    </location>
</feature>
<evidence type="ECO:0000256" key="2">
    <source>
        <dbReference type="SAM" id="Phobius"/>
    </source>
</evidence>
<gene>
    <name evidence="3" type="ORF">DXC51_28535</name>
</gene>
<dbReference type="EMBL" id="QVLV01000042">
    <property type="protein sequence ID" value="RGE55594.1"/>
    <property type="molecule type" value="Genomic_DNA"/>
</dbReference>
<keyword evidence="2" id="KW-0472">Membrane</keyword>
<evidence type="ECO:0000313" key="3">
    <source>
        <dbReference type="EMBL" id="RGE55594.1"/>
    </source>
</evidence>
<accession>A0A3E3HUU4</accession>
<name>A0A3E3HUU4_9FIRM</name>
<protein>
    <recommendedName>
        <fullName evidence="5">Type II secretion system protein M</fullName>
    </recommendedName>
</protein>
<keyword evidence="2" id="KW-1133">Transmembrane helix</keyword>
<dbReference type="RefSeq" id="WP_117546003.1">
    <property type="nucleotide sequence ID" value="NZ_JBKVAZ010000027.1"/>
</dbReference>
<organism evidence="3 4">
    <name type="scientific">Eisenbergiella massiliensis</name>
    <dbReference type="NCBI Taxonomy" id="1720294"/>
    <lineage>
        <taxon>Bacteria</taxon>
        <taxon>Bacillati</taxon>
        <taxon>Bacillota</taxon>
        <taxon>Clostridia</taxon>
        <taxon>Lachnospirales</taxon>
        <taxon>Lachnospiraceae</taxon>
        <taxon>Eisenbergiella</taxon>
    </lineage>
</organism>
<evidence type="ECO:0000256" key="1">
    <source>
        <dbReference type="SAM" id="Coils"/>
    </source>
</evidence>
<keyword evidence="4" id="KW-1185">Reference proteome</keyword>
<reference evidence="3" key="1">
    <citation type="submission" date="2018-08" db="EMBL/GenBank/DDBJ databases">
        <title>A genome reference for cultivated species of the human gut microbiota.</title>
        <authorList>
            <person name="Zou Y."/>
            <person name="Xue W."/>
            <person name="Luo G."/>
        </authorList>
    </citation>
    <scope>NUCLEOTIDE SEQUENCE [LARGE SCALE GENOMIC DNA]</scope>
    <source>
        <strain evidence="3">TF05-5AC</strain>
    </source>
</reference>
<keyword evidence="1" id="KW-0175">Coiled coil</keyword>